<proteinExistence type="predicted"/>
<feature type="domain" description="LTD" evidence="2">
    <location>
        <begin position="23"/>
        <end position="142"/>
    </location>
</feature>
<gene>
    <name evidence="3" type="ORF">GCM10009727_26980</name>
</gene>
<dbReference type="InterPro" id="IPR001322">
    <property type="entry name" value="Lamin_tail_dom"/>
</dbReference>
<evidence type="ECO:0000256" key="1">
    <source>
        <dbReference type="SAM" id="SignalP"/>
    </source>
</evidence>
<reference evidence="3 4" key="1">
    <citation type="journal article" date="2019" name="Int. J. Syst. Evol. Microbiol.">
        <title>The Global Catalogue of Microorganisms (GCM) 10K type strain sequencing project: providing services to taxonomists for standard genome sequencing and annotation.</title>
        <authorList>
            <consortium name="The Broad Institute Genomics Platform"/>
            <consortium name="The Broad Institute Genome Sequencing Center for Infectious Disease"/>
            <person name="Wu L."/>
            <person name="Ma J."/>
        </authorList>
    </citation>
    <scope>NUCLEOTIDE SEQUENCE [LARGE SCALE GENOMIC DNA]</scope>
    <source>
        <strain evidence="3 4">JCM 13850</strain>
    </source>
</reference>
<dbReference type="EMBL" id="BAAAMR010000019">
    <property type="protein sequence ID" value="GAA2133582.1"/>
    <property type="molecule type" value="Genomic_DNA"/>
</dbReference>
<evidence type="ECO:0000313" key="3">
    <source>
        <dbReference type="EMBL" id="GAA2133582.1"/>
    </source>
</evidence>
<dbReference type="Proteomes" id="UP001501020">
    <property type="component" value="Unassembled WGS sequence"/>
</dbReference>
<feature type="signal peptide" evidence="1">
    <location>
        <begin position="1"/>
        <end position="28"/>
    </location>
</feature>
<dbReference type="SUPFAM" id="SSF74853">
    <property type="entry name" value="Lamin A/C globular tail domain"/>
    <property type="match status" value="1"/>
</dbReference>
<name>A0ABN2YWZ1_9ACTN</name>
<keyword evidence="1" id="KW-0732">Signal</keyword>
<organism evidence="3 4">
    <name type="scientific">Actinomadura napierensis</name>
    <dbReference type="NCBI Taxonomy" id="267854"/>
    <lineage>
        <taxon>Bacteria</taxon>
        <taxon>Bacillati</taxon>
        <taxon>Actinomycetota</taxon>
        <taxon>Actinomycetes</taxon>
        <taxon>Streptosporangiales</taxon>
        <taxon>Thermomonosporaceae</taxon>
        <taxon>Actinomadura</taxon>
    </lineage>
</organism>
<evidence type="ECO:0000313" key="4">
    <source>
        <dbReference type="Proteomes" id="UP001501020"/>
    </source>
</evidence>
<dbReference type="InterPro" id="IPR036415">
    <property type="entry name" value="Lamin_tail_dom_sf"/>
</dbReference>
<dbReference type="PROSITE" id="PS51841">
    <property type="entry name" value="LTD"/>
    <property type="match status" value="1"/>
</dbReference>
<evidence type="ECO:0000259" key="2">
    <source>
        <dbReference type="PROSITE" id="PS51841"/>
    </source>
</evidence>
<dbReference type="Pfam" id="PF00932">
    <property type="entry name" value="LTD"/>
    <property type="match status" value="1"/>
</dbReference>
<sequence>MKRLVVTGAVAIAGAVAAGLLAAAPAEAASPVQIYRVYFNSPGTDTRSNASLNAEWVQLYNTSTTSKQLKGVTLRDKSGHTYTFGSFTLKGHKSVYVHTGRGTNTATNRYWGSKAYIWNNTGDTAYLRYPSGAAADSCSWGGSGSSKYC</sequence>
<keyword evidence="4" id="KW-1185">Reference proteome</keyword>
<feature type="chain" id="PRO_5046254621" description="LTD domain-containing protein" evidence="1">
    <location>
        <begin position="29"/>
        <end position="149"/>
    </location>
</feature>
<accession>A0ABN2YWZ1</accession>
<protein>
    <recommendedName>
        <fullName evidence="2">LTD domain-containing protein</fullName>
    </recommendedName>
</protein>
<dbReference type="Gene3D" id="2.60.40.1260">
    <property type="entry name" value="Lamin Tail domain"/>
    <property type="match status" value="1"/>
</dbReference>
<comment type="caution">
    <text evidence="3">The sequence shown here is derived from an EMBL/GenBank/DDBJ whole genome shotgun (WGS) entry which is preliminary data.</text>
</comment>